<sequence length="170" mass="18141">MPAESLPSPAQPVQPAQAIQAGRIKELEAALAARDEQLKTLLVSNVILNSVFLREKTVLPPSIAMEVFGRIFTVEEVDGVATAVAHAPDGSAIMSREDPARLAGPEEALELYIMQYYPERDAILRASHAGSGAAGNAERQSRAGMIIPRNDAKAFAANLEAIARGEVNVR</sequence>
<dbReference type="Pfam" id="PF20356">
    <property type="entry name" value="DUF6651"/>
    <property type="match status" value="1"/>
</dbReference>
<gene>
    <name evidence="2" type="ORF">DGI_0168</name>
</gene>
<accession>T2G6B7</accession>
<dbReference type="HOGENOM" id="CLU_1568199_0_0_7"/>
<organism evidence="2 3">
    <name type="scientific">Megalodesulfovibrio gigas (strain ATCC 19364 / DSM 1382 / NCIMB 9332 / VKM B-1759)</name>
    <name type="common">Desulfovibrio gigas</name>
    <dbReference type="NCBI Taxonomy" id="1121448"/>
    <lineage>
        <taxon>Bacteria</taxon>
        <taxon>Pseudomonadati</taxon>
        <taxon>Thermodesulfobacteriota</taxon>
        <taxon>Desulfovibrionia</taxon>
        <taxon>Desulfovibrionales</taxon>
        <taxon>Desulfovibrionaceae</taxon>
        <taxon>Megalodesulfovibrio</taxon>
    </lineage>
</organism>
<reference evidence="3" key="2">
    <citation type="submission" date="2013-07" db="EMBL/GenBank/DDBJ databases">
        <authorList>
            <person name="Morais-Silva F.O."/>
            <person name="Rezende A.M."/>
            <person name="Pimentel C."/>
            <person name="Resende D.M."/>
            <person name="Santos C.I."/>
            <person name="Clemente C."/>
            <person name="de Oliveira L.M."/>
            <person name="da Silva S.M."/>
            <person name="Costa D.A."/>
            <person name="Varela-Raposo A."/>
            <person name="Horacio E.C.A."/>
            <person name="Matos M."/>
            <person name="Flores O."/>
            <person name="Ruiz J.C."/>
            <person name="Rodrigues-Pousada C."/>
        </authorList>
    </citation>
    <scope>NUCLEOTIDE SEQUENCE [LARGE SCALE GENOMIC DNA]</scope>
    <source>
        <strain evidence="3">ATCC 19364 / DSM 1382 / NCIMB 9332 / VKM B-1759</strain>
    </source>
</reference>
<name>T2G6B7_MEGG1</name>
<dbReference type="AlphaFoldDB" id="T2G6B7"/>
<dbReference type="STRING" id="1121448.DGI_0168"/>
<keyword evidence="3" id="KW-1185">Reference proteome</keyword>
<evidence type="ECO:0000313" key="3">
    <source>
        <dbReference type="Proteomes" id="UP000016587"/>
    </source>
</evidence>
<feature type="domain" description="DUF6651" evidence="1">
    <location>
        <begin position="35"/>
        <end position="143"/>
    </location>
</feature>
<evidence type="ECO:0000313" key="2">
    <source>
        <dbReference type="EMBL" id="AGW12105.1"/>
    </source>
</evidence>
<evidence type="ECO:0000259" key="1">
    <source>
        <dbReference type="Pfam" id="PF20356"/>
    </source>
</evidence>
<dbReference type="PATRIC" id="fig|1121448.10.peg.170"/>
<dbReference type="InterPro" id="IPR046593">
    <property type="entry name" value="DUF6651"/>
</dbReference>
<protein>
    <submittedName>
        <fullName evidence="2">Putative anter-specific proline rich protein APG</fullName>
    </submittedName>
</protein>
<dbReference type="KEGG" id="dgg:DGI_0168"/>
<reference evidence="2 3" key="1">
    <citation type="journal article" date="2013" name="J. Bacteriol.">
        <title>Roles of HynAB and Ech, the only two hydrogenases found in the model sulfate reducer Desulfovibrio gigas.</title>
        <authorList>
            <person name="Morais-Silva F.O."/>
            <person name="Santos C.I."/>
            <person name="Rodrigues R."/>
            <person name="Pereira I.A."/>
            <person name="Rodrigues-Pousada C."/>
        </authorList>
    </citation>
    <scope>NUCLEOTIDE SEQUENCE [LARGE SCALE GENOMIC DNA]</scope>
    <source>
        <strain evidence="3">ATCC 19364 / DSM 1382 / NCIMB 9332 / VKM B-1759</strain>
    </source>
</reference>
<dbReference type="Proteomes" id="UP000016587">
    <property type="component" value="Chromosome"/>
</dbReference>
<proteinExistence type="predicted"/>
<dbReference type="eggNOG" id="ENOG5031CYK">
    <property type="taxonomic scope" value="Bacteria"/>
</dbReference>
<dbReference type="EMBL" id="CP006585">
    <property type="protein sequence ID" value="AGW12105.1"/>
    <property type="molecule type" value="Genomic_DNA"/>
</dbReference>